<dbReference type="EMBL" id="JH597761">
    <property type="protein sequence ID" value="EHP70254.1"/>
    <property type="molecule type" value="Genomic_DNA"/>
</dbReference>
<name>H2C1Y3_9CREN</name>
<dbReference type="RefSeq" id="WP_009070829.1">
    <property type="nucleotide sequence ID" value="NZ_JH597761.1"/>
</dbReference>
<gene>
    <name evidence="1" type="ORF">MetMK1DRAFT_00007560</name>
</gene>
<proteinExistence type="predicted"/>
<organism evidence="1 2">
    <name type="scientific">Metallosphaera yellowstonensis MK1</name>
    <dbReference type="NCBI Taxonomy" id="671065"/>
    <lineage>
        <taxon>Archaea</taxon>
        <taxon>Thermoproteota</taxon>
        <taxon>Thermoprotei</taxon>
        <taxon>Sulfolobales</taxon>
        <taxon>Sulfolobaceae</taxon>
        <taxon>Metallosphaera</taxon>
    </lineage>
</organism>
<accession>H2C1Y3</accession>
<reference evidence="1 2" key="1">
    <citation type="submission" date="2012-01" db="EMBL/GenBank/DDBJ databases">
        <title>Improved High-Quality Draft sequence of Metallosphaera yellowstonensis MK1.</title>
        <authorList>
            <consortium name="US DOE Joint Genome Institute"/>
            <person name="Lucas S."/>
            <person name="Han J."/>
            <person name="Cheng J.-F."/>
            <person name="Goodwin L."/>
            <person name="Pitluck S."/>
            <person name="Peters L."/>
            <person name="Teshima H."/>
            <person name="Detter J.C."/>
            <person name="Han C."/>
            <person name="Tapia R."/>
            <person name="Land M."/>
            <person name="Hauser L."/>
            <person name="Kyrpides N."/>
            <person name="Kozubal M."/>
            <person name="Macur R.E."/>
            <person name="Jay Z."/>
            <person name="Inskeep W."/>
            <person name="Woyke T."/>
        </authorList>
    </citation>
    <scope>NUCLEOTIDE SEQUENCE [LARGE SCALE GENOMIC DNA]</scope>
    <source>
        <strain evidence="1 2">MK1</strain>
    </source>
</reference>
<sequence length="57" mass="6410">MGDCEHRWIEVKCIGCGEVIRYEIKLPTAFRCDHCGMIFDARLGLIREDVGKSQGPG</sequence>
<dbReference type="HOGENOM" id="CLU_2985749_0_0_2"/>
<dbReference type="AlphaFoldDB" id="H2C1Y3"/>
<protein>
    <submittedName>
        <fullName evidence="1">Uncharacterized protein</fullName>
    </submittedName>
</protein>
<dbReference type="Proteomes" id="UP000003980">
    <property type="component" value="Unassembled WGS sequence"/>
</dbReference>
<keyword evidence="2" id="KW-1185">Reference proteome</keyword>
<evidence type="ECO:0000313" key="2">
    <source>
        <dbReference type="Proteomes" id="UP000003980"/>
    </source>
</evidence>
<evidence type="ECO:0000313" key="1">
    <source>
        <dbReference type="EMBL" id="EHP70254.1"/>
    </source>
</evidence>